<dbReference type="RefSeq" id="WP_194029010.1">
    <property type="nucleotide sequence ID" value="NZ_JADEWZ010000010.1"/>
</dbReference>
<evidence type="ECO:0000313" key="3">
    <source>
        <dbReference type="Proteomes" id="UP000654482"/>
    </source>
</evidence>
<comment type="caution">
    <text evidence="2">The sequence shown here is derived from an EMBL/GenBank/DDBJ whole genome shotgun (WGS) entry which is preliminary data.</text>
</comment>
<organism evidence="2 3">
    <name type="scientific">Lusitaniella coriacea LEGE 07157</name>
    <dbReference type="NCBI Taxonomy" id="945747"/>
    <lineage>
        <taxon>Bacteria</taxon>
        <taxon>Bacillati</taxon>
        <taxon>Cyanobacteriota</taxon>
        <taxon>Cyanophyceae</taxon>
        <taxon>Spirulinales</taxon>
        <taxon>Lusitaniellaceae</taxon>
        <taxon>Lusitaniella</taxon>
    </lineage>
</organism>
<accession>A0A8J7DVM1</accession>
<dbReference type="AlphaFoldDB" id="A0A8J7DVM1"/>
<evidence type="ECO:0000313" key="2">
    <source>
        <dbReference type="EMBL" id="MBE9115914.1"/>
    </source>
</evidence>
<protein>
    <submittedName>
        <fullName evidence="2">Uncharacterized protein</fullName>
    </submittedName>
</protein>
<proteinExistence type="predicted"/>
<name>A0A8J7DVM1_9CYAN</name>
<keyword evidence="3" id="KW-1185">Reference proteome</keyword>
<sequence length="193" mass="21516">MRVLRLILASLLGLLLAIGGGYLSGGNEQPAIAQFIQPEIVAPKVYEKLPDFPLENQYVSVETGEIAPRNSLATRLLRYHLYVKSRPPYYRLDWKLTLADYLGVHDAMKASLYPGDGILTENPMNQDIALIRGFNRQQREALVDTLVGIFNPRAAQATPPTQQETPSPRSNPRDRNPQLPSLPQPGDADLLKF</sequence>
<dbReference type="Proteomes" id="UP000654482">
    <property type="component" value="Unassembled WGS sequence"/>
</dbReference>
<feature type="region of interest" description="Disordered" evidence="1">
    <location>
        <begin position="152"/>
        <end position="193"/>
    </location>
</feature>
<dbReference type="EMBL" id="JADEWZ010000010">
    <property type="protein sequence ID" value="MBE9115914.1"/>
    <property type="molecule type" value="Genomic_DNA"/>
</dbReference>
<reference evidence="2" key="1">
    <citation type="submission" date="2020-10" db="EMBL/GenBank/DDBJ databases">
        <authorList>
            <person name="Castelo-Branco R."/>
            <person name="Eusebio N."/>
            <person name="Adriana R."/>
            <person name="Vieira A."/>
            <person name="Brugerolle De Fraissinette N."/>
            <person name="Rezende De Castro R."/>
            <person name="Schneider M.P."/>
            <person name="Vasconcelos V."/>
            <person name="Leao P.N."/>
        </authorList>
    </citation>
    <scope>NUCLEOTIDE SEQUENCE</scope>
    <source>
        <strain evidence="2">LEGE 07157</strain>
    </source>
</reference>
<evidence type="ECO:0000256" key="1">
    <source>
        <dbReference type="SAM" id="MobiDB-lite"/>
    </source>
</evidence>
<gene>
    <name evidence="2" type="ORF">IQ249_08415</name>
</gene>